<sequence length="796" mass="90157">MKLLLADLPVQLQEGVLVPRHNHTFSWSTFMDVTHPIEMSVRQSCVESIIQHPTFASTQGLLRELAFAEDKHGREVIQITDQETRKYFYDRLFFCGRYEIFPGPPVHVSNTSVVVMAYDHGICAQMFQEYKNANDGLDVGGFIKCNKNLGYKREKEKWQAEFCLWDKDKNESLSEKEFLNYCGQYLGGKVQVAMKFMRNSNEYNREIKTREQLKSDFMLRQLPSVEQTVFQNHLPALSINGDFSMAEYRQVLVMPAADRSLEDIHCKERPDDNKTKGLLKDVLLAIQSLHEHGFVHGDLKKLNVLRVQNQLKLIDFDAAVRKGQPLGAKISSGILPPEMIQNLETADDLTKYNTYWGNKLRDSPKRKKTQVKSNYVVKSYRDDCDVSDLPYSPIKATPSVDMWSFGCMVFQMLCGQELVPTDINQNVVLDFMQKAATWTDDKLRQRIENFISDDEAQNLVIRLLVVDPALRLSATEALNHPYFTGIRDTSAMDILVEEMAQTQEAMKSKLVSLNDTVTSHIELQEQAILEVNTAIAQLGNDVVHALMEASDVVVPTSFVILPCKSLTKDTVDATKVTSFLAHLWDTGKKLQAVKGRSVNDIVSKLCDGAPLYLYLIDEATDTVVVPEEKDSIYPIKIPAGGDNSFLLMNLPFIQNTFKSLKKGAATVGCLHRLHLLPSLKLPKGDKETEQTKYDWTQEIERAITDLSEPTVSFQVLQQALEEPVTLVRGAALRELKQVFNEHDPSQSFSGLTRVITNQGRVIWTSKVRVLAMEEEANKAANKTIDRIREKLKQATP</sequence>
<dbReference type="OrthoDB" id="62240at2759"/>
<dbReference type="PROSITE" id="PS50011">
    <property type="entry name" value="PROTEIN_KINASE_DOM"/>
    <property type="match status" value="1"/>
</dbReference>
<dbReference type="GO" id="GO:0005524">
    <property type="term" value="F:ATP binding"/>
    <property type="evidence" value="ECO:0007669"/>
    <property type="project" value="InterPro"/>
</dbReference>
<gene>
    <name evidence="5" type="primary">Aste57867_17105</name>
    <name evidence="4" type="ORF">As57867_017046</name>
    <name evidence="5" type="ORF">ASTE57867_17105</name>
</gene>
<reference evidence="5 6" key="1">
    <citation type="submission" date="2019-03" db="EMBL/GenBank/DDBJ databases">
        <authorList>
            <person name="Gaulin E."/>
            <person name="Dumas B."/>
        </authorList>
    </citation>
    <scope>NUCLEOTIDE SEQUENCE [LARGE SCALE GENOMIC DNA]</scope>
    <source>
        <strain evidence="5">CBS 568.67</strain>
    </source>
</reference>
<evidence type="ECO:0000313" key="6">
    <source>
        <dbReference type="Proteomes" id="UP000332933"/>
    </source>
</evidence>
<dbReference type="SMART" id="SM00220">
    <property type="entry name" value="S_TKc"/>
    <property type="match status" value="1"/>
</dbReference>
<dbReference type="GO" id="GO:0005737">
    <property type="term" value="C:cytoplasm"/>
    <property type="evidence" value="ECO:0007669"/>
    <property type="project" value="TreeGrafter"/>
</dbReference>
<dbReference type="EMBL" id="VJMH01006032">
    <property type="protein sequence ID" value="KAF0691724.1"/>
    <property type="molecule type" value="Genomic_DNA"/>
</dbReference>
<dbReference type="GO" id="GO:0004674">
    <property type="term" value="F:protein serine/threonine kinase activity"/>
    <property type="evidence" value="ECO:0007669"/>
    <property type="project" value="TreeGrafter"/>
</dbReference>
<dbReference type="Pfam" id="PF00069">
    <property type="entry name" value="Pkinase"/>
    <property type="match status" value="2"/>
</dbReference>
<keyword evidence="6" id="KW-1185">Reference proteome</keyword>
<dbReference type="GO" id="GO:0005634">
    <property type="term" value="C:nucleus"/>
    <property type="evidence" value="ECO:0007669"/>
    <property type="project" value="TreeGrafter"/>
</dbReference>
<evidence type="ECO:0000259" key="2">
    <source>
        <dbReference type="PROSITE" id="PS50011"/>
    </source>
</evidence>
<dbReference type="SUPFAM" id="SSF56112">
    <property type="entry name" value="Protein kinase-like (PK-like)"/>
    <property type="match status" value="1"/>
</dbReference>
<comment type="similarity">
    <text evidence="1">Belongs to the protein kinase superfamily. Ser/Thr protein kinase family. CDPK subfamily.</text>
</comment>
<dbReference type="AlphaFoldDB" id="A0A485L703"/>
<dbReference type="PANTHER" id="PTHR44167">
    <property type="entry name" value="OVARIAN-SPECIFIC SERINE/THREONINE-PROTEIN KINASE LOK-RELATED"/>
    <property type="match status" value="1"/>
</dbReference>
<evidence type="ECO:0000313" key="5">
    <source>
        <dbReference type="EMBL" id="VFT93863.1"/>
    </source>
</evidence>
<organism evidence="5 6">
    <name type="scientific">Aphanomyces stellatus</name>
    <dbReference type="NCBI Taxonomy" id="120398"/>
    <lineage>
        <taxon>Eukaryota</taxon>
        <taxon>Sar</taxon>
        <taxon>Stramenopiles</taxon>
        <taxon>Oomycota</taxon>
        <taxon>Saprolegniomycetes</taxon>
        <taxon>Saprolegniales</taxon>
        <taxon>Verrucalvaceae</taxon>
        <taxon>Aphanomyces</taxon>
    </lineage>
</organism>
<dbReference type="EMBL" id="CAADRA010006053">
    <property type="protein sequence ID" value="VFT93863.1"/>
    <property type="molecule type" value="Genomic_DNA"/>
</dbReference>
<dbReference type="Proteomes" id="UP000332933">
    <property type="component" value="Unassembled WGS sequence"/>
</dbReference>
<feature type="domain" description="EF-hand" evidence="3">
    <location>
        <begin position="153"/>
        <end position="188"/>
    </location>
</feature>
<dbReference type="InterPro" id="IPR000719">
    <property type="entry name" value="Prot_kinase_dom"/>
</dbReference>
<dbReference type="GO" id="GO:0044773">
    <property type="term" value="P:mitotic DNA damage checkpoint signaling"/>
    <property type="evidence" value="ECO:0007669"/>
    <property type="project" value="TreeGrafter"/>
</dbReference>
<evidence type="ECO:0000313" key="4">
    <source>
        <dbReference type="EMBL" id="KAF0691724.1"/>
    </source>
</evidence>
<dbReference type="InterPro" id="IPR002048">
    <property type="entry name" value="EF_hand_dom"/>
</dbReference>
<protein>
    <submittedName>
        <fullName evidence="5">Aste57867_17105 protein</fullName>
    </submittedName>
</protein>
<reference evidence="4" key="2">
    <citation type="submission" date="2019-06" db="EMBL/GenBank/DDBJ databases">
        <title>Genomics analysis of Aphanomyces spp. identifies a new class of oomycete effector associated with host adaptation.</title>
        <authorList>
            <person name="Gaulin E."/>
        </authorList>
    </citation>
    <scope>NUCLEOTIDE SEQUENCE</scope>
    <source>
        <strain evidence="4">CBS 578.67</strain>
    </source>
</reference>
<dbReference type="InterPro" id="IPR011009">
    <property type="entry name" value="Kinase-like_dom_sf"/>
</dbReference>
<evidence type="ECO:0000259" key="3">
    <source>
        <dbReference type="PROSITE" id="PS50222"/>
    </source>
</evidence>
<accession>A0A485L703</accession>
<dbReference type="SUPFAM" id="SSF47473">
    <property type="entry name" value="EF-hand"/>
    <property type="match status" value="1"/>
</dbReference>
<feature type="domain" description="Protein kinase" evidence="2">
    <location>
        <begin position="143"/>
        <end position="483"/>
    </location>
</feature>
<evidence type="ECO:0000256" key="1">
    <source>
        <dbReference type="ARBA" id="ARBA00024334"/>
    </source>
</evidence>
<name>A0A485L703_9STRA</name>
<proteinExistence type="inferred from homology"/>
<dbReference type="Gene3D" id="1.10.510.10">
    <property type="entry name" value="Transferase(Phosphotransferase) domain 1"/>
    <property type="match status" value="1"/>
</dbReference>
<dbReference type="PANTHER" id="PTHR44167:SF24">
    <property type="entry name" value="SERINE_THREONINE-PROTEIN KINASE CHK2"/>
    <property type="match status" value="1"/>
</dbReference>
<dbReference type="InterPro" id="IPR011992">
    <property type="entry name" value="EF-hand-dom_pair"/>
</dbReference>
<dbReference type="PROSITE" id="PS50222">
    <property type="entry name" value="EF_HAND_2"/>
    <property type="match status" value="1"/>
</dbReference>
<dbReference type="GO" id="GO:0005509">
    <property type="term" value="F:calcium ion binding"/>
    <property type="evidence" value="ECO:0007669"/>
    <property type="project" value="InterPro"/>
</dbReference>